<dbReference type="AlphaFoldDB" id="A0A1C0YIB2"/>
<proteinExistence type="predicted"/>
<dbReference type="Gene3D" id="3.40.1190.20">
    <property type="match status" value="1"/>
</dbReference>
<dbReference type="InterPro" id="IPR036388">
    <property type="entry name" value="WH-like_DNA-bd_sf"/>
</dbReference>
<dbReference type="InterPro" id="IPR036390">
    <property type="entry name" value="WH_DNA-bd_sf"/>
</dbReference>
<dbReference type="InterPro" id="IPR011611">
    <property type="entry name" value="PfkB_dom"/>
</dbReference>
<evidence type="ECO:0000256" key="1">
    <source>
        <dbReference type="ARBA" id="ARBA00022679"/>
    </source>
</evidence>
<dbReference type="PROSITE" id="PS00584">
    <property type="entry name" value="PFKB_KINASES_2"/>
    <property type="match status" value="1"/>
</dbReference>
<keyword evidence="5" id="KW-1185">Reference proteome</keyword>
<dbReference type="Pfam" id="PF00294">
    <property type="entry name" value="PfkB"/>
    <property type="match status" value="1"/>
</dbReference>
<dbReference type="CDD" id="cd01941">
    <property type="entry name" value="YeiC_kinase_like"/>
    <property type="match status" value="1"/>
</dbReference>
<evidence type="ECO:0000313" key="4">
    <source>
        <dbReference type="EMBL" id="OCS86916.1"/>
    </source>
</evidence>
<dbReference type="SUPFAM" id="SSF46785">
    <property type="entry name" value="Winged helix' DNA-binding domain"/>
    <property type="match status" value="1"/>
</dbReference>
<evidence type="ECO:0000256" key="2">
    <source>
        <dbReference type="ARBA" id="ARBA00022777"/>
    </source>
</evidence>
<name>A0A1C0YIB2_9BACL</name>
<keyword evidence="1" id="KW-0808">Transferase</keyword>
<dbReference type="Gene3D" id="1.10.10.10">
    <property type="entry name" value="Winged helix-like DNA-binding domain superfamily/Winged helix DNA-binding domain"/>
    <property type="match status" value="1"/>
</dbReference>
<dbReference type="GO" id="GO:0016301">
    <property type="term" value="F:kinase activity"/>
    <property type="evidence" value="ECO:0007669"/>
    <property type="project" value="UniProtKB-KW"/>
</dbReference>
<evidence type="ECO:0000313" key="5">
    <source>
        <dbReference type="Proteomes" id="UP000093199"/>
    </source>
</evidence>
<dbReference type="EMBL" id="MASJ01000007">
    <property type="protein sequence ID" value="OCS86916.1"/>
    <property type="molecule type" value="Genomic_DNA"/>
</dbReference>
<dbReference type="OrthoDB" id="9806249at2"/>
<dbReference type="SUPFAM" id="SSF53613">
    <property type="entry name" value="Ribokinase-like"/>
    <property type="match status" value="1"/>
</dbReference>
<reference evidence="4 5" key="1">
    <citation type="submission" date="2016-07" db="EMBL/GenBank/DDBJ databases">
        <title>Caryophanon tenue genome sequencing.</title>
        <authorList>
            <person name="Verma A."/>
            <person name="Pal Y."/>
            <person name="Krishnamurthi S."/>
        </authorList>
    </citation>
    <scope>NUCLEOTIDE SEQUENCE [LARGE SCALE GENOMIC DNA]</scope>
    <source>
        <strain evidence="4 5">DSM 14152</strain>
    </source>
</reference>
<keyword evidence="2 4" id="KW-0418">Kinase</keyword>
<dbReference type="PANTHER" id="PTHR42909:SF4">
    <property type="entry name" value="CARBOHYDRATE KINASE, PFKB FAMILY"/>
    <property type="match status" value="1"/>
</dbReference>
<dbReference type="RefSeq" id="WP_066544106.1">
    <property type="nucleotide sequence ID" value="NZ_MASJ01000007.1"/>
</dbReference>
<dbReference type="GO" id="GO:0005737">
    <property type="term" value="C:cytoplasm"/>
    <property type="evidence" value="ECO:0007669"/>
    <property type="project" value="TreeGrafter"/>
</dbReference>
<dbReference type="STRING" id="33978.A6M13_12005"/>
<protein>
    <submittedName>
        <fullName evidence="4">Carbohydrate kinase</fullName>
    </submittedName>
</protein>
<organism evidence="4 5">
    <name type="scientific">Caryophanon tenue</name>
    <dbReference type="NCBI Taxonomy" id="33978"/>
    <lineage>
        <taxon>Bacteria</taxon>
        <taxon>Bacillati</taxon>
        <taxon>Bacillota</taxon>
        <taxon>Bacilli</taxon>
        <taxon>Bacillales</taxon>
        <taxon>Caryophanaceae</taxon>
        <taxon>Caryophanon</taxon>
    </lineage>
</organism>
<comment type="caution">
    <text evidence="4">The sequence shown here is derived from an EMBL/GenBank/DDBJ whole genome shotgun (WGS) entry which is preliminary data.</text>
</comment>
<dbReference type="PROSITE" id="PS00583">
    <property type="entry name" value="PFKB_KINASES_1"/>
    <property type="match status" value="1"/>
</dbReference>
<evidence type="ECO:0000259" key="3">
    <source>
        <dbReference type="Pfam" id="PF00294"/>
    </source>
</evidence>
<dbReference type="InterPro" id="IPR002173">
    <property type="entry name" value="Carboh/pur_kinase_PfkB_CS"/>
</dbReference>
<dbReference type="InterPro" id="IPR029056">
    <property type="entry name" value="Ribokinase-like"/>
</dbReference>
<feature type="domain" description="Carbohydrate kinase PfkB" evidence="3">
    <location>
        <begin position="59"/>
        <end position="349"/>
    </location>
</feature>
<accession>A0A1C0YIB2</accession>
<dbReference type="Pfam" id="PF13412">
    <property type="entry name" value="HTH_24"/>
    <property type="match status" value="1"/>
</dbReference>
<dbReference type="GO" id="GO:0016798">
    <property type="term" value="F:hydrolase activity, acting on glycosyl bonds"/>
    <property type="evidence" value="ECO:0007669"/>
    <property type="project" value="TreeGrafter"/>
</dbReference>
<dbReference type="GO" id="GO:0004730">
    <property type="term" value="F:pseudouridylate synthase activity"/>
    <property type="evidence" value="ECO:0007669"/>
    <property type="project" value="TreeGrafter"/>
</dbReference>
<gene>
    <name evidence="4" type="ORF">A6M13_12005</name>
</gene>
<dbReference type="Proteomes" id="UP000093199">
    <property type="component" value="Unassembled WGS sequence"/>
</dbReference>
<sequence length="362" mass="40018">MNEKEQRLLELLRQNPFLSQQDMAEQLQMSRPAIANMISALTKRGLILGRAYVFPEAREIVCIGGANLDRKLHIKGEVCMATSNPATMEETVGGVARNIAENLGRLGQAVRLVTVVGQDADWTTIEEQSSAFMNVASVEQVPDVHTGTYTAILNEDGELVLATADMDIYDRLLPDVLQKHEQQLLRAKYIVADLNCPKETIMYLQQLAVEHELSLIIVPVSSPKMVHLPEHLVGIEWLICNHDEAEFLTKSKLEVAGDFEKALEQIQQMGAKNVLITNGSHDVWLRDTSGVTVTKAVQFVEHIVDVTGAGDSFVGAFIYGLSEQKSMEEALHVALANARATIQSPHTVRKNLTKAQLEMEAN</sequence>
<dbReference type="PANTHER" id="PTHR42909">
    <property type="entry name" value="ZGC:136858"/>
    <property type="match status" value="1"/>
</dbReference>